<dbReference type="Proteomes" id="UP001447842">
    <property type="component" value="Chromosome"/>
</dbReference>
<accession>A0ABZ3H8A2</accession>
<feature type="transmembrane region" description="Helical" evidence="7">
    <location>
        <begin position="361"/>
        <end position="380"/>
    </location>
</feature>
<dbReference type="InterPro" id="IPR004869">
    <property type="entry name" value="MMPL_dom"/>
</dbReference>
<keyword evidence="6 7" id="KW-0472">Membrane</keyword>
<evidence type="ECO:0000313" key="10">
    <source>
        <dbReference type="Proteomes" id="UP001447842"/>
    </source>
</evidence>
<dbReference type="SUPFAM" id="SSF82866">
    <property type="entry name" value="Multidrug efflux transporter AcrB transmembrane domain"/>
    <property type="match status" value="2"/>
</dbReference>
<protein>
    <submittedName>
        <fullName evidence="9">MMPL family transporter</fullName>
    </submittedName>
</protein>
<evidence type="ECO:0000256" key="1">
    <source>
        <dbReference type="ARBA" id="ARBA00004651"/>
    </source>
</evidence>
<feature type="transmembrane region" description="Helical" evidence="7">
    <location>
        <begin position="769"/>
        <end position="790"/>
    </location>
</feature>
<feature type="transmembrane region" description="Helical" evidence="7">
    <location>
        <begin position="310"/>
        <end position="332"/>
    </location>
</feature>
<comment type="similarity">
    <text evidence="2">Belongs to the resistance-nodulation-cell division (RND) (TC 2.A.6) family. MmpL subfamily.</text>
</comment>
<dbReference type="PRINTS" id="PR00702">
    <property type="entry name" value="ACRIFLAVINRP"/>
</dbReference>
<dbReference type="RefSeq" id="WP_345971737.1">
    <property type="nucleotide sequence ID" value="NZ_CP147920.1"/>
</dbReference>
<dbReference type="Pfam" id="PF03176">
    <property type="entry name" value="MMPL"/>
    <property type="match status" value="2"/>
</dbReference>
<dbReference type="InterPro" id="IPR001036">
    <property type="entry name" value="Acrflvin-R"/>
</dbReference>
<feature type="transmembrane region" description="Helical" evidence="7">
    <location>
        <begin position="260"/>
        <end position="277"/>
    </location>
</feature>
<feature type="transmembrane region" description="Helical" evidence="7">
    <location>
        <begin position="386"/>
        <end position="412"/>
    </location>
</feature>
<evidence type="ECO:0000256" key="5">
    <source>
        <dbReference type="ARBA" id="ARBA00022989"/>
    </source>
</evidence>
<dbReference type="Gene3D" id="1.20.1640.10">
    <property type="entry name" value="Multidrug efflux transporter AcrB transmembrane domain"/>
    <property type="match status" value="2"/>
</dbReference>
<name>A0ABZ3H8A2_9BACT</name>
<feature type="domain" description="Membrane transport protein MMPL" evidence="8">
    <location>
        <begin position="654"/>
        <end position="827"/>
    </location>
</feature>
<evidence type="ECO:0000256" key="7">
    <source>
        <dbReference type="SAM" id="Phobius"/>
    </source>
</evidence>
<comment type="subcellular location">
    <subcellularLocation>
        <location evidence="1">Cell membrane</location>
        <topology evidence="1">Multi-pass membrane protein</topology>
    </subcellularLocation>
</comment>
<keyword evidence="3" id="KW-1003">Cell membrane</keyword>
<dbReference type="InterPro" id="IPR050545">
    <property type="entry name" value="Mycobact_MmpL"/>
</dbReference>
<feature type="transmembrane region" description="Helical" evidence="7">
    <location>
        <begin position="439"/>
        <end position="461"/>
    </location>
</feature>
<feature type="transmembrane region" description="Helical" evidence="7">
    <location>
        <begin position="284"/>
        <end position="304"/>
    </location>
</feature>
<proteinExistence type="inferred from homology"/>
<dbReference type="PANTHER" id="PTHR33406">
    <property type="entry name" value="MEMBRANE PROTEIN MJ1562-RELATED"/>
    <property type="match status" value="1"/>
</dbReference>
<evidence type="ECO:0000259" key="8">
    <source>
        <dbReference type="Pfam" id="PF03176"/>
    </source>
</evidence>
<keyword evidence="5 7" id="KW-1133">Transmembrane helix</keyword>
<evidence type="ECO:0000256" key="2">
    <source>
        <dbReference type="ARBA" id="ARBA00010157"/>
    </source>
</evidence>
<evidence type="ECO:0000256" key="3">
    <source>
        <dbReference type="ARBA" id="ARBA00022475"/>
    </source>
</evidence>
<keyword evidence="4 7" id="KW-0812">Transmembrane</keyword>
<feature type="transmembrane region" description="Helical" evidence="7">
    <location>
        <begin position="796"/>
        <end position="817"/>
    </location>
</feature>
<feature type="transmembrane region" description="Helical" evidence="7">
    <location>
        <begin position="698"/>
        <end position="718"/>
    </location>
</feature>
<reference evidence="9 10" key="1">
    <citation type="submission" date="2024-03" db="EMBL/GenBank/DDBJ databases">
        <title>Sulfurimonas sp. HSL3-1.</title>
        <authorList>
            <person name="Wang S."/>
        </authorList>
    </citation>
    <scope>NUCLEOTIDE SEQUENCE [LARGE SCALE GENOMIC DNA]</scope>
    <source>
        <strain evidence="9 10">HSL3-1</strain>
    </source>
</reference>
<dbReference type="PANTHER" id="PTHR33406:SF6">
    <property type="entry name" value="MEMBRANE PROTEIN YDGH-RELATED"/>
    <property type="match status" value="1"/>
</dbReference>
<sequence>MLKRFYTGFVFRYPRTVIALVLLAAALLGTQAVKLSVDASAETLLLENDKDLAYTRLVAKRYRGQDFLVVTYTPDADLLAPQTLDNIRTLSAALLKIDGIDSVNSILNVPLLESPPKPVKELLEKIPSIEAGDANLTLAREEFKHNPLYVSNLVSPDLKTTALQVNLVRDDHYYELLDRLNALRAADDNGTLTAEGRTELADATAVFKAYRDVARERDHRMILAVRDTLRTHQAAGQLFLGGVTMIADDMVTFVKRDLKTYGVAVLALLILVLWTVFRQKRWVALPVLISALSIGITVGLLGMLGFEITVISSNFISLQLIITISIIIHLIVRYRELALTNPEADERSLVLESTLSMSKPTFFAIITTIAGFASLMLSGIKPVIALGWMMSIGISVSLIVAYLLFPAVNVLLKRKQPKTTFDKEFSVTKILATFTERHGALTLMATVLLIAFSVTGAQRLVVENSFINYFKPTTEIFQGMSVIDRQLGGTTPLDITIDLPQPPAAQTPSEPAADSSDGFDEFDEFAEEFNAEAKGAQYWFTENRMEVVRRVHEWLESVPHVGKVLSLGTMLEVGRTLNHGRELDNFELALLYNEMPAKFANIILKPYVSIEHDQARFALRIIDSDPDLRRADLLKELHDGLIDKVGIPPEHLHISGLMVLYNNMLQSLFESQIATLGVMAVLLFLMFWALFRSFLTAVVAIIANLVPVGTVFGVMGWSNIPLDMMTITIAAISIGIAVDDTIHYIHRFRIELARDGDYVAAMHRSHESIGYAMSYTSAAIMIGFVILVLSVFIPTIYFGLLTVLVMFMAIVADLLLLPKLILLLRPFGQVTKKVVN</sequence>
<evidence type="ECO:0000256" key="6">
    <source>
        <dbReference type="ARBA" id="ARBA00023136"/>
    </source>
</evidence>
<feature type="domain" description="Membrane transport protein MMPL" evidence="8">
    <location>
        <begin position="214"/>
        <end position="417"/>
    </location>
</feature>
<organism evidence="9 10">
    <name type="scientific">Sulfurimonas diazotrophicus</name>
    <dbReference type="NCBI Taxonomy" id="3131939"/>
    <lineage>
        <taxon>Bacteria</taxon>
        <taxon>Pseudomonadati</taxon>
        <taxon>Campylobacterota</taxon>
        <taxon>Epsilonproteobacteria</taxon>
        <taxon>Campylobacterales</taxon>
        <taxon>Sulfurimonadaceae</taxon>
        <taxon>Sulfurimonas</taxon>
    </lineage>
</organism>
<evidence type="ECO:0000313" key="9">
    <source>
        <dbReference type="EMBL" id="XAU13930.1"/>
    </source>
</evidence>
<feature type="transmembrane region" description="Helical" evidence="7">
    <location>
        <begin position="673"/>
        <end position="691"/>
    </location>
</feature>
<evidence type="ECO:0000256" key="4">
    <source>
        <dbReference type="ARBA" id="ARBA00022692"/>
    </source>
</evidence>
<dbReference type="EMBL" id="CP147920">
    <property type="protein sequence ID" value="XAU13930.1"/>
    <property type="molecule type" value="Genomic_DNA"/>
</dbReference>
<gene>
    <name evidence="9" type="ORF">WCY31_06635</name>
</gene>
<keyword evidence="10" id="KW-1185">Reference proteome</keyword>